<dbReference type="Pfam" id="PF01547">
    <property type="entry name" value="SBP_bac_1"/>
    <property type="match status" value="1"/>
</dbReference>
<comment type="caution">
    <text evidence="4">The sequence shown here is derived from an EMBL/GenBank/DDBJ whole genome shotgun (WGS) entry which is preliminary data.</text>
</comment>
<dbReference type="OrthoDB" id="8663148at2"/>
<dbReference type="Proteomes" id="UP000256485">
    <property type="component" value="Unassembled WGS sequence"/>
</dbReference>
<accession>A0A3D9V3X5</accession>
<proteinExistence type="inferred from homology"/>
<feature type="chain" id="PRO_5017651430" evidence="3">
    <location>
        <begin position="35"/>
        <end position="478"/>
    </location>
</feature>
<name>A0A3D9V3X5_THECX</name>
<keyword evidence="5" id="KW-1185">Reference proteome</keyword>
<dbReference type="InterPro" id="IPR050490">
    <property type="entry name" value="Bact_solute-bd_prot1"/>
</dbReference>
<organism evidence="4 5">
    <name type="scientific">Thermasporomyces composti</name>
    <dbReference type="NCBI Taxonomy" id="696763"/>
    <lineage>
        <taxon>Bacteria</taxon>
        <taxon>Bacillati</taxon>
        <taxon>Actinomycetota</taxon>
        <taxon>Actinomycetes</taxon>
        <taxon>Propionibacteriales</taxon>
        <taxon>Nocardioidaceae</taxon>
        <taxon>Thermasporomyces</taxon>
    </lineage>
</organism>
<evidence type="ECO:0000313" key="4">
    <source>
        <dbReference type="EMBL" id="REF34910.1"/>
    </source>
</evidence>
<protein>
    <submittedName>
        <fullName evidence="4">Carbohydrate ABC transporter substrate-binding protein (CUT1 family)</fullName>
    </submittedName>
</protein>
<dbReference type="Gene3D" id="3.40.190.10">
    <property type="entry name" value="Periplasmic binding protein-like II"/>
    <property type="match status" value="2"/>
</dbReference>
<dbReference type="AlphaFoldDB" id="A0A3D9V3X5"/>
<evidence type="ECO:0000256" key="2">
    <source>
        <dbReference type="ARBA" id="ARBA00022448"/>
    </source>
</evidence>
<evidence type="ECO:0000256" key="3">
    <source>
        <dbReference type="SAM" id="SignalP"/>
    </source>
</evidence>
<dbReference type="InterPro" id="IPR006059">
    <property type="entry name" value="SBP"/>
</dbReference>
<keyword evidence="2" id="KW-0813">Transport</keyword>
<dbReference type="PANTHER" id="PTHR43649:SF29">
    <property type="entry name" value="OSMOPROTECTIVE COMPOUNDS-BINDING PROTEIN GGTB"/>
    <property type="match status" value="1"/>
</dbReference>
<evidence type="ECO:0000313" key="5">
    <source>
        <dbReference type="Proteomes" id="UP000256485"/>
    </source>
</evidence>
<dbReference type="SUPFAM" id="SSF53850">
    <property type="entry name" value="Periplasmic binding protein-like II"/>
    <property type="match status" value="1"/>
</dbReference>
<dbReference type="PANTHER" id="PTHR43649">
    <property type="entry name" value="ARABINOSE-BINDING PROTEIN-RELATED"/>
    <property type="match status" value="1"/>
</dbReference>
<feature type="signal peptide" evidence="3">
    <location>
        <begin position="1"/>
        <end position="34"/>
    </location>
</feature>
<sequence>MRSVPRGQSGAGRLRRRAVLAGLLSVSVPLPACSAAGALLADRPTVRVAVTWSAAELSLFRRVIDDLRRLPGEMAYDVDILPYGDDISAALATRGAGRPDVVLLPRPGLVAEHLDALAPLPAESWPAPDTYPPVWRSLLFHRHPQTGEQVPYGLPFKVAHKSLVWYRPCQFERLGLQPPQTWSDWLALNTELSRQGIPALALGGGDGWMLTDFFENVLLGHSPCTYDALSGPAPRPWHVPAVREAFRSLGQMWSTPGVVAGGVRRALVQQFSDAVLEVFRYHRAAMVVAPDFAWPIIERFGIDPDGCDNPVGTFAFPPPRRGQPPLVAGGDVVVLTRPARPEARDLLTRLVDSRAVTSWIRAGGFVSPDLTVPERLYPPDMRPVVRQLVNEPFRFDLSDQIGAVGGQEGLWRVLQQFLTRVGDRDTAAVDVAADEAVAQLLALEDATVGRDVSSTWARLRASSAEQVDLCEPGAGDGG</sequence>
<reference evidence="4 5" key="1">
    <citation type="submission" date="2018-08" db="EMBL/GenBank/DDBJ databases">
        <title>Sequencing the genomes of 1000 actinobacteria strains.</title>
        <authorList>
            <person name="Klenk H.-P."/>
        </authorList>
    </citation>
    <scope>NUCLEOTIDE SEQUENCE [LARGE SCALE GENOMIC DNA]</scope>
    <source>
        <strain evidence="4 5">DSM 22891</strain>
    </source>
</reference>
<gene>
    <name evidence="4" type="ORF">DFJ64_0276</name>
</gene>
<comment type="similarity">
    <text evidence="1">Belongs to the bacterial solute-binding protein 1 family.</text>
</comment>
<evidence type="ECO:0000256" key="1">
    <source>
        <dbReference type="ARBA" id="ARBA00008520"/>
    </source>
</evidence>
<keyword evidence="3" id="KW-0732">Signal</keyword>
<dbReference type="EMBL" id="QTUC01000001">
    <property type="protein sequence ID" value="REF34910.1"/>
    <property type="molecule type" value="Genomic_DNA"/>
</dbReference>